<dbReference type="AlphaFoldDB" id="A0AAD8XZ23"/>
<evidence type="ECO:0000313" key="2">
    <source>
        <dbReference type="Proteomes" id="UP001224775"/>
    </source>
</evidence>
<protein>
    <submittedName>
        <fullName evidence="1">Uncharacterized protein</fullName>
    </submittedName>
</protein>
<sequence>MDENGLSTTDATVHKNSLVKDATATELASSSAEKGYSPSLNDDCSVTVSYDCTAHVTFERLSLAPASFN</sequence>
<organism evidence="1 2">
    <name type="scientific">Skeletonema marinoi</name>
    <dbReference type="NCBI Taxonomy" id="267567"/>
    <lineage>
        <taxon>Eukaryota</taxon>
        <taxon>Sar</taxon>
        <taxon>Stramenopiles</taxon>
        <taxon>Ochrophyta</taxon>
        <taxon>Bacillariophyta</taxon>
        <taxon>Coscinodiscophyceae</taxon>
        <taxon>Thalassiosirophycidae</taxon>
        <taxon>Thalassiosirales</taxon>
        <taxon>Skeletonemataceae</taxon>
        <taxon>Skeletonema</taxon>
        <taxon>Skeletonema marinoi-dohrnii complex</taxon>
    </lineage>
</organism>
<dbReference type="EMBL" id="JATAAI010000028">
    <property type="protein sequence ID" value="KAK1736536.1"/>
    <property type="molecule type" value="Genomic_DNA"/>
</dbReference>
<dbReference type="Proteomes" id="UP001224775">
    <property type="component" value="Unassembled WGS sequence"/>
</dbReference>
<comment type="caution">
    <text evidence="1">The sequence shown here is derived from an EMBL/GenBank/DDBJ whole genome shotgun (WGS) entry which is preliminary data.</text>
</comment>
<evidence type="ECO:0000313" key="1">
    <source>
        <dbReference type="EMBL" id="KAK1736536.1"/>
    </source>
</evidence>
<reference evidence="1" key="1">
    <citation type="submission" date="2023-06" db="EMBL/GenBank/DDBJ databases">
        <title>Survivors Of The Sea: Transcriptome response of Skeletonema marinoi to long-term dormancy.</title>
        <authorList>
            <person name="Pinder M.I.M."/>
            <person name="Kourtchenko O."/>
            <person name="Robertson E.K."/>
            <person name="Larsson T."/>
            <person name="Maumus F."/>
            <person name="Osuna-Cruz C.M."/>
            <person name="Vancaester E."/>
            <person name="Stenow R."/>
            <person name="Vandepoele K."/>
            <person name="Ploug H."/>
            <person name="Bruchert V."/>
            <person name="Godhe A."/>
            <person name="Topel M."/>
        </authorList>
    </citation>
    <scope>NUCLEOTIDE SEQUENCE</scope>
    <source>
        <strain evidence="1">R05AC</strain>
    </source>
</reference>
<name>A0AAD8XZ23_9STRA</name>
<accession>A0AAD8XZ23</accession>
<proteinExistence type="predicted"/>
<keyword evidence="2" id="KW-1185">Reference proteome</keyword>
<gene>
    <name evidence="1" type="ORF">QTG54_012558</name>
</gene>